<organism evidence="1 2">
    <name type="scientific">Catenulispora pinistramenti</name>
    <dbReference type="NCBI Taxonomy" id="2705254"/>
    <lineage>
        <taxon>Bacteria</taxon>
        <taxon>Bacillati</taxon>
        <taxon>Actinomycetota</taxon>
        <taxon>Actinomycetes</taxon>
        <taxon>Catenulisporales</taxon>
        <taxon>Catenulisporaceae</taxon>
        <taxon>Catenulispora</taxon>
    </lineage>
</organism>
<keyword evidence="2" id="KW-1185">Reference proteome</keyword>
<comment type="caution">
    <text evidence="1">The sequence shown here is derived from an EMBL/GenBank/DDBJ whole genome shotgun (WGS) entry which is preliminary data.</text>
</comment>
<dbReference type="Proteomes" id="UP000730482">
    <property type="component" value="Unassembled WGS sequence"/>
</dbReference>
<name>A0ABS5KRX1_9ACTN</name>
<dbReference type="EMBL" id="JAAFYZ010000056">
    <property type="protein sequence ID" value="MBS2548797.1"/>
    <property type="molecule type" value="Genomic_DNA"/>
</dbReference>
<accession>A0ABS5KRX1</accession>
<evidence type="ECO:0000313" key="1">
    <source>
        <dbReference type="EMBL" id="MBS2548797.1"/>
    </source>
</evidence>
<proteinExistence type="predicted"/>
<sequence length="155" mass="16700">MFSARFRGLAGVTEALRRVEANGDKATVAAIRSTQNLLKRKVRANLRNPSRWNHRGASSRTGDAVNLAGSPYHSARSGGPGRFTGTLYKGVGGVRKPRTVAGKVYGGVGVGGGVRNLYKGRTEQRFPYFAPGVSGAEAEVAKIWEQAWTRVVENR</sequence>
<gene>
    <name evidence="1" type="ORF">KGQ19_18180</name>
</gene>
<dbReference type="RefSeq" id="WP_212010375.1">
    <property type="nucleotide sequence ID" value="NZ_JAAFYZ010000056.1"/>
</dbReference>
<protein>
    <recommendedName>
        <fullName evidence="3">HK97 gp10 family phage protein</fullName>
    </recommendedName>
</protein>
<reference evidence="1 2" key="1">
    <citation type="submission" date="2020-02" db="EMBL/GenBank/DDBJ databases">
        <title>Acidophilic actinobacteria isolated from forest soil.</title>
        <authorList>
            <person name="Golinska P."/>
        </authorList>
    </citation>
    <scope>NUCLEOTIDE SEQUENCE [LARGE SCALE GENOMIC DNA]</scope>
    <source>
        <strain evidence="1 2">NL8</strain>
    </source>
</reference>
<evidence type="ECO:0000313" key="2">
    <source>
        <dbReference type="Proteomes" id="UP000730482"/>
    </source>
</evidence>
<evidence type="ECO:0008006" key="3">
    <source>
        <dbReference type="Google" id="ProtNLM"/>
    </source>
</evidence>